<organism evidence="1 2">
    <name type="scientific">Camellia sinensis</name>
    <name type="common">Tea plant</name>
    <name type="synonym">Thea sinensis</name>
    <dbReference type="NCBI Taxonomy" id="4442"/>
    <lineage>
        <taxon>Eukaryota</taxon>
        <taxon>Viridiplantae</taxon>
        <taxon>Streptophyta</taxon>
        <taxon>Embryophyta</taxon>
        <taxon>Tracheophyta</taxon>
        <taxon>Spermatophyta</taxon>
        <taxon>Magnoliopsida</taxon>
        <taxon>eudicotyledons</taxon>
        <taxon>Gunneridae</taxon>
        <taxon>Pentapetalae</taxon>
        <taxon>asterids</taxon>
        <taxon>Ericales</taxon>
        <taxon>Theaceae</taxon>
        <taxon>Camellia</taxon>
    </lineage>
</organism>
<dbReference type="AlphaFoldDB" id="A0A7J7HGA2"/>
<keyword evidence="2" id="KW-1185">Reference proteome</keyword>
<protein>
    <submittedName>
        <fullName evidence="1">Uncharacterized protein</fullName>
    </submittedName>
</protein>
<reference evidence="2" key="1">
    <citation type="journal article" date="2020" name="Nat. Commun.">
        <title>Genome assembly of wild tea tree DASZ reveals pedigree and selection history of tea varieties.</title>
        <authorList>
            <person name="Zhang W."/>
            <person name="Zhang Y."/>
            <person name="Qiu H."/>
            <person name="Guo Y."/>
            <person name="Wan H."/>
            <person name="Zhang X."/>
            <person name="Scossa F."/>
            <person name="Alseekh S."/>
            <person name="Zhang Q."/>
            <person name="Wang P."/>
            <person name="Xu L."/>
            <person name="Schmidt M.H."/>
            <person name="Jia X."/>
            <person name="Li D."/>
            <person name="Zhu A."/>
            <person name="Guo F."/>
            <person name="Chen W."/>
            <person name="Ni D."/>
            <person name="Usadel B."/>
            <person name="Fernie A.R."/>
            <person name="Wen W."/>
        </authorList>
    </citation>
    <scope>NUCLEOTIDE SEQUENCE [LARGE SCALE GENOMIC DNA]</scope>
    <source>
        <strain evidence="2">cv. G240</strain>
    </source>
</reference>
<evidence type="ECO:0000313" key="1">
    <source>
        <dbReference type="EMBL" id="KAF5950968.1"/>
    </source>
</evidence>
<proteinExistence type="predicted"/>
<reference evidence="1 2" key="2">
    <citation type="submission" date="2020-07" db="EMBL/GenBank/DDBJ databases">
        <title>Genome assembly of wild tea tree DASZ reveals pedigree and selection history of tea varieties.</title>
        <authorList>
            <person name="Zhang W."/>
        </authorList>
    </citation>
    <scope>NUCLEOTIDE SEQUENCE [LARGE SCALE GENOMIC DNA]</scope>
    <source>
        <strain evidence="2">cv. G240</strain>
        <tissue evidence="1">Leaf</tissue>
    </source>
</reference>
<comment type="caution">
    <text evidence="1">The sequence shown here is derived from an EMBL/GenBank/DDBJ whole genome shotgun (WGS) entry which is preliminary data.</text>
</comment>
<evidence type="ECO:0000313" key="2">
    <source>
        <dbReference type="Proteomes" id="UP000593564"/>
    </source>
</evidence>
<name>A0A7J7HGA2_CAMSI</name>
<dbReference type="Proteomes" id="UP000593564">
    <property type="component" value="Unassembled WGS sequence"/>
</dbReference>
<gene>
    <name evidence="1" type="ORF">HYC85_012961</name>
</gene>
<dbReference type="EMBL" id="JACBKZ010000005">
    <property type="protein sequence ID" value="KAF5950968.1"/>
    <property type="molecule type" value="Genomic_DNA"/>
</dbReference>
<accession>A0A7J7HGA2</accession>
<sequence>MKKRPQLKPSSTDNNIDNNIHDNLDQLFDNLLDQLGGNVVPEIPKIINLIVVKLTNKQRKKFQNKDHKVWYFPTHVPVDDCSLDIILCDNGRVPSPLLGNCVNRPKQVLQHYSSGMLLQQPKSNYNKDLSKTPRQWSVNAHAKL</sequence>